<feature type="repeat" description="ANK" evidence="3">
    <location>
        <begin position="70"/>
        <end position="102"/>
    </location>
</feature>
<dbReference type="SMART" id="SM00248">
    <property type="entry name" value="ANK"/>
    <property type="match status" value="3"/>
</dbReference>
<organism evidence="6">
    <name type="scientific">Eutreptiella gymnastica</name>
    <dbReference type="NCBI Taxonomy" id="73025"/>
    <lineage>
        <taxon>Eukaryota</taxon>
        <taxon>Discoba</taxon>
        <taxon>Euglenozoa</taxon>
        <taxon>Euglenida</taxon>
        <taxon>Spirocuta</taxon>
        <taxon>Euglenophyceae</taxon>
        <taxon>Eutreptiales</taxon>
        <taxon>Eutreptiaceae</taxon>
        <taxon>Eutreptiella</taxon>
    </lineage>
</organism>
<dbReference type="GO" id="GO:0000976">
    <property type="term" value="F:transcription cis-regulatory region binding"/>
    <property type="evidence" value="ECO:0007669"/>
    <property type="project" value="TreeGrafter"/>
</dbReference>
<feature type="coiled-coil region" evidence="4">
    <location>
        <begin position="616"/>
        <end position="908"/>
    </location>
</feature>
<dbReference type="Pfam" id="PF12796">
    <property type="entry name" value="Ank_2"/>
    <property type="match status" value="1"/>
</dbReference>
<evidence type="ECO:0000256" key="2">
    <source>
        <dbReference type="ARBA" id="ARBA00023043"/>
    </source>
</evidence>
<reference evidence="6" key="1">
    <citation type="submission" date="2021-01" db="EMBL/GenBank/DDBJ databases">
        <authorList>
            <person name="Corre E."/>
            <person name="Pelletier E."/>
            <person name="Niang G."/>
            <person name="Scheremetjew M."/>
            <person name="Finn R."/>
            <person name="Kale V."/>
            <person name="Holt S."/>
            <person name="Cochrane G."/>
            <person name="Meng A."/>
            <person name="Brown T."/>
            <person name="Cohen L."/>
        </authorList>
    </citation>
    <scope>NUCLEOTIDE SEQUENCE</scope>
    <source>
        <strain evidence="6">NIES-381</strain>
    </source>
</reference>
<dbReference type="PANTHER" id="PTHR24193:SF121">
    <property type="entry name" value="ADA2A-CONTAINING COMPLEX COMPONENT 3, ISOFORM D"/>
    <property type="match status" value="1"/>
</dbReference>
<evidence type="ECO:0000256" key="3">
    <source>
        <dbReference type="PROSITE-ProRule" id="PRU00023"/>
    </source>
</evidence>
<dbReference type="AlphaFoldDB" id="A0A7S1N8J9"/>
<dbReference type="SUPFAM" id="SSF48403">
    <property type="entry name" value="Ankyrin repeat"/>
    <property type="match status" value="1"/>
</dbReference>
<gene>
    <name evidence="6" type="ORF">EGYM00392_LOCUS13733</name>
</gene>
<feature type="region of interest" description="Disordered" evidence="5">
    <location>
        <begin position="300"/>
        <end position="319"/>
    </location>
</feature>
<sequence length="1016" mass="115066">MDFARVQYAIENEKMTTINEWLLDPSVDINTDVDGQFGSTALHWAVHYGREAIARELLSKGANPNVGNAYQATALHWACKTGSKSLVKLMIDHNGDVNLKTINNDSPLDIATEQRATEVINFLLGKEESTTIRKLVEEETHTLTSTFSTPERRASGPSKQPVGLQIPDKRIKPTTRTSMDFNIDSVEISPESSRSGASYSVGYSMSVRSASNVGAPHVAPSHSAMQALQRSKIKLEQELKNTQQMLEGLQKECSTLQLEKLRLSAKAQAADEMRLKLHTLQTEKIRLEIALKQAEADLSREKQVEKSDAGPNSQQQQETMTNLLKEKKQALEEIHKLKERFEQYRQTTSAEISNKDVELDELRSEINELQVGKVKTEVQLRGFSELKSNIDELQKEKALLEMELTGKEELQAQLEGMQRDKFEMEVQLRNAQRANEELHGRLAGLNKQVAALETDLTGLQNTTSQLEQERREKARLEIHAQTLQEELDTRKETAMNAIRGTEDAVGSLQNSLDAMRQEKSQLKQQLALEREEVSKLSQALLALQQTAQTQTAQTQEVEILHATINSLQKEAAAQEETIKKLRSSHTDLTTQYTEMQKQKIVLDVEVEDFRRCRFQLEQVEAENMRLATELKRATLLGETAQSNYEKISSERQFMEEQVNLLEDVRDAYTKLEREFGAMEEKLRAQQVEMEKLTGDRSYWESQWNLEHSKEKAQLQARSQEMERENHRLQSEMKAVVEQLLQAQMTISNLTDTKIAMEAQTIQQLRNKVVELQRANAELEGKCIQNQQAQEQLQDLAEAHDRIEAKNQEIKNLNAVISDMKSRLKTVQDTLVAERRQAQSQIEQIKQHFSSEETRIRQSCQQELDQMYAEFERESEGLRQRAIIMGREREALELQIKALQEQASFAVETAVKPKRSLLEPSALSRVAKSSSVPASLASLPMNPPVATESWMNPSISYQSSTLPEPGMGSLLAELHDLKASTSLPPLNKSSEPAARKPVPRPGAFAREQRALLKGGLY</sequence>
<dbReference type="InterPro" id="IPR036770">
    <property type="entry name" value="Ankyrin_rpt-contain_sf"/>
</dbReference>
<feature type="region of interest" description="Disordered" evidence="5">
    <location>
        <begin position="140"/>
        <end position="165"/>
    </location>
</feature>
<proteinExistence type="predicted"/>
<protein>
    <submittedName>
        <fullName evidence="6">Uncharacterized protein</fullName>
    </submittedName>
</protein>
<feature type="repeat" description="ANK" evidence="3">
    <location>
        <begin position="37"/>
        <end position="69"/>
    </location>
</feature>
<evidence type="ECO:0000313" key="6">
    <source>
        <dbReference type="EMBL" id="CAD9002649.1"/>
    </source>
</evidence>
<keyword evidence="1" id="KW-0677">Repeat</keyword>
<dbReference type="PROSITE" id="PS50088">
    <property type="entry name" value="ANK_REPEAT"/>
    <property type="match status" value="2"/>
</dbReference>
<keyword evidence="2 3" id="KW-0040">ANK repeat</keyword>
<name>A0A7S1N8J9_9EUGL</name>
<dbReference type="PROSITE" id="PS50297">
    <property type="entry name" value="ANK_REP_REGION"/>
    <property type="match status" value="2"/>
</dbReference>
<accession>A0A7S1N8J9</accession>
<keyword evidence="4" id="KW-0175">Coiled coil</keyword>
<dbReference type="InterPro" id="IPR050663">
    <property type="entry name" value="Ankyrin-SOCS_Box"/>
</dbReference>
<dbReference type="InterPro" id="IPR002110">
    <property type="entry name" value="Ankyrin_rpt"/>
</dbReference>
<dbReference type="GO" id="GO:0045944">
    <property type="term" value="P:positive regulation of transcription by RNA polymerase II"/>
    <property type="evidence" value="ECO:0007669"/>
    <property type="project" value="TreeGrafter"/>
</dbReference>
<evidence type="ECO:0000256" key="4">
    <source>
        <dbReference type="SAM" id="Coils"/>
    </source>
</evidence>
<dbReference type="GO" id="GO:0005634">
    <property type="term" value="C:nucleus"/>
    <property type="evidence" value="ECO:0007669"/>
    <property type="project" value="TreeGrafter"/>
</dbReference>
<dbReference type="Gene3D" id="1.25.40.20">
    <property type="entry name" value="Ankyrin repeat-containing domain"/>
    <property type="match status" value="1"/>
</dbReference>
<evidence type="ECO:0000256" key="1">
    <source>
        <dbReference type="ARBA" id="ARBA00022737"/>
    </source>
</evidence>
<dbReference type="PANTHER" id="PTHR24193">
    <property type="entry name" value="ANKYRIN REPEAT PROTEIN"/>
    <property type="match status" value="1"/>
</dbReference>
<feature type="compositionally biased region" description="Polar residues" evidence="5">
    <location>
        <begin position="980"/>
        <end position="989"/>
    </location>
</feature>
<dbReference type="EMBL" id="HBGA01037664">
    <property type="protein sequence ID" value="CAD9002649.1"/>
    <property type="molecule type" value="Transcribed_RNA"/>
</dbReference>
<evidence type="ECO:0000256" key="5">
    <source>
        <dbReference type="SAM" id="MobiDB-lite"/>
    </source>
</evidence>
<feature type="compositionally biased region" description="Polar residues" evidence="5">
    <location>
        <begin position="310"/>
        <end position="319"/>
    </location>
</feature>
<dbReference type="Gene3D" id="1.20.5.1160">
    <property type="entry name" value="Vasodilator-stimulated phosphoprotein"/>
    <property type="match status" value="1"/>
</dbReference>
<feature type="region of interest" description="Disordered" evidence="5">
    <location>
        <begin position="980"/>
        <end position="1003"/>
    </location>
</feature>